<dbReference type="GO" id="GO:0009187">
    <property type="term" value="P:cyclic nucleotide metabolic process"/>
    <property type="evidence" value="ECO:0007669"/>
    <property type="project" value="TreeGrafter"/>
</dbReference>
<evidence type="ECO:0008006" key="3">
    <source>
        <dbReference type="Google" id="ProtNLM"/>
    </source>
</evidence>
<evidence type="ECO:0000313" key="1">
    <source>
        <dbReference type="EMBL" id="MXN20338.1"/>
    </source>
</evidence>
<accession>A0A6L7G9Y3</accession>
<name>A0A6L7G9Y3_9RHOB</name>
<keyword evidence="2" id="KW-1185">Reference proteome</keyword>
<dbReference type="InterPro" id="IPR009097">
    <property type="entry name" value="Cyclic_Pdiesterase"/>
</dbReference>
<proteinExistence type="predicted"/>
<gene>
    <name evidence="1" type="ORF">GR170_21085</name>
</gene>
<evidence type="ECO:0000313" key="2">
    <source>
        <dbReference type="Proteomes" id="UP000477911"/>
    </source>
</evidence>
<dbReference type="AlphaFoldDB" id="A0A6L7G9Y3"/>
<dbReference type="PANTHER" id="PTHR28141">
    <property type="entry name" value="2',3'-CYCLIC-NUCLEOTIDE 3'-PHOSPHODIESTERASE"/>
    <property type="match status" value="1"/>
</dbReference>
<dbReference type="Proteomes" id="UP000477911">
    <property type="component" value="Unassembled WGS sequence"/>
</dbReference>
<comment type="caution">
    <text evidence="1">The sequence shown here is derived from an EMBL/GenBank/DDBJ whole genome shotgun (WGS) entry which is preliminary data.</text>
</comment>
<dbReference type="Pfam" id="PF13563">
    <property type="entry name" value="2_5_RNA_ligase2"/>
    <property type="match status" value="1"/>
</dbReference>
<dbReference type="GO" id="GO:0004113">
    <property type="term" value="F:2',3'-cyclic-nucleotide 3'-phosphodiesterase activity"/>
    <property type="evidence" value="ECO:0007669"/>
    <property type="project" value="TreeGrafter"/>
</dbReference>
<dbReference type="PANTHER" id="PTHR28141:SF1">
    <property type="entry name" value="2',3'-CYCLIC-NUCLEOTIDE 3'-PHOSPHODIESTERASE"/>
    <property type="match status" value="1"/>
</dbReference>
<protein>
    <recommendedName>
        <fullName evidence="3">2'-5' RNA ligase family protein</fullName>
    </recommendedName>
</protein>
<dbReference type="SUPFAM" id="SSF55144">
    <property type="entry name" value="LigT-like"/>
    <property type="match status" value="1"/>
</dbReference>
<dbReference type="InterPro" id="IPR012386">
    <property type="entry name" value="Cyclic-nucl_3Pdiesterase"/>
</dbReference>
<dbReference type="EMBL" id="WUMU01000026">
    <property type="protein sequence ID" value="MXN20338.1"/>
    <property type="molecule type" value="Genomic_DNA"/>
</dbReference>
<sequence length="173" mass="18547">MNTTSLVSVWLAPADPEATALQAEIDRIAGITGTEAFRPHVTLLGDIAVPRARLSQVLRDLARLPAPGPLVRDLAGEATRFRALYLDLAPCAGLAALRQRLEAALPEVALSDAFRPHLSLGYGNKAHARLGTERENLKGWTGKALRLGAVQLVRSAQDVPVADWQVLESHPLG</sequence>
<organism evidence="1 2">
    <name type="scientific">Pseudooceanicola albus</name>
    <dbReference type="NCBI Taxonomy" id="2692189"/>
    <lineage>
        <taxon>Bacteria</taxon>
        <taxon>Pseudomonadati</taxon>
        <taxon>Pseudomonadota</taxon>
        <taxon>Alphaproteobacteria</taxon>
        <taxon>Rhodobacterales</taxon>
        <taxon>Paracoccaceae</taxon>
        <taxon>Pseudooceanicola</taxon>
    </lineage>
</organism>
<dbReference type="Gene3D" id="3.90.1140.10">
    <property type="entry name" value="Cyclic phosphodiesterase"/>
    <property type="match status" value="1"/>
</dbReference>
<reference evidence="1 2" key="1">
    <citation type="submission" date="2019-12" db="EMBL/GenBank/DDBJ databases">
        <authorList>
            <person name="Li M."/>
        </authorList>
    </citation>
    <scope>NUCLEOTIDE SEQUENCE [LARGE SCALE GENOMIC DNA]</scope>
    <source>
        <strain evidence="1 2">GBMRC 2024</strain>
    </source>
</reference>
<dbReference type="RefSeq" id="WP_160896463.1">
    <property type="nucleotide sequence ID" value="NZ_WUMU01000026.1"/>
</dbReference>